<evidence type="ECO:0000313" key="3">
    <source>
        <dbReference type="Proteomes" id="UP000752696"/>
    </source>
</evidence>
<dbReference type="OrthoDB" id="7633179at2759"/>
<feature type="region of interest" description="Disordered" evidence="1">
    <location>
        <begin position="98"/>
        <end position="117"/>
    </location>
</feature>
<comment type="caution">
    <text evidence="2">The sequence shown here is derived from an EMBL/GenBank/DDBJ whole genome shotgun (WGS) entry which is preliminary data.</text>
</comment>
<sequence>ANAHVPPDDCLEFDVADLEDYLSEFNFENVPTINMMIGEFKCPVTALPFGALKSDWSRLLLLQKAQPRESILLKKLGRLYRILVIAYFQMEERFDVVRSGSPSTSSSPTTSSINESVINVDSKDLDSTITDSRDTDETSMNLVSTIMFNEESNSTVEIKRTTIASSNVTNQVKNDDFDTMRNNVPSTKVTLSPVVNGTMLYSTSDQIDGKSTTTAFANIIDFSYISGEKQKYRGITSSSTTEYVTTDTTNNFTMNNSDENSFRTNKLNENQSDSVAYGDMKFSTTKFGSKTKSITTNSISATTSISGLQNSNYQRSTPKLTLAVNFSTTVSNEMKEHVSLKKTNAGSESPIYQEVSNLAKSENISFNRSNRTNHPIGRVSQAFQKVPWYSVNSTVPFNKIGEPSSDNEVSKYIAISPKVNSATATTKPTSMLKTESANQSEGNLIKTKKRGSSNTNIEKSFRWFYTFAHE</sequence>
<organism evidence="2 3">
    <name type="scientific">Heterotrigona itama</name>
    <dbReference type="NCBI Taxonomy" id="395501"/>
    <lineage>
        <taxon>Eukaryota</taxon>
        <taxon>Metazoa</taxon>
        <taxon>Ecdysozoa</taxon>
        <taxon>Arthropoda</taxon>
        <taxon>Hexapoda</taxon>
        <taxon>Insecta</taxon>
        <taxon>Pterygota</taxon>
        <taxon>Neoptera</taxon>
        <taxon>Endopterygota</taxon>
        <taxon>Hymenoptera</taxon>
        <taxon>Apocrita</taxon>
        <taxon>Aculeata</taxon>
        <taxon>Apoidea</taxon>
        <taxon>Anthophila</taxon>
        <taxon>Apidae</taxon>
        <taxon>Heterotrigona</taxon>
    </lineage>
</organism>
<evidence type="ECO:0000313" key="2">
    <source>
        <dbReference type="EMBL" id="CAD1471999.1"/>
    </source>
</evidence>
<accession>A0A6V7H3Q5</accession>
<dbReference type="EMBL" id="CAJDYZ010004862">
    <property type="protein sequence ID" value="CAD1471999.1"/>
    <property type="molecule type" value="Genomic_DNA"/>
</dbReference>
<protein>
    <submittedName>
        <fullName evidence="2">Uncharacterized protein</fullName>
    </submittedName>
</protein>
<name>A0A6V7H3Q5_9HYME</name>
<feature type="non-terminal residue" evidence="2">
    <location>
        <position position="1"/>
    </location>
</feature>
<gene>
    <name evidence="2" type="ORF">MHI_LOCUS256048</name>
</gene>
<evidence type="ECO:0000256" key="1">
    <source>
        <dbReference type="SAM" id="MobiDB-lite"/>
    </source>
</evidence>
<dbReference type="Proteomes" id="UP000752696">
    <property type="component" value="Unassembled WGS sequence"/>
</dbReference>
<proteinExistence type="predicted"/>
<keyword evidence="3" id="KW-1185">Reference proteome</keyword>
<reference evidence="2" key="1">
    <citation type="submission" date="2020-07" db="EMBL/GenBank/DDBJ databases">
        <authorList>
            <person name="Nazaruddin N."/>
        </authorList>
    </citation>
    <scope>NUCLEOTIDE SEQUENCE</scope>
</reference>
<dbReference type="AlphaFoldDB" id="A0A6V7H3Q5"/>
<feature type="non-terminal residue" evidence="2">
    <location>
        <position position="470"/>
    </location>
</feature>
<feature type="compositionally biased region" description="Low complexity" evidence="1">
    <location>
        <begin position="99"/>
        <end position="112"/>
    </location>
</feature>